<gene>
    <name evidence="14" type="ORF">GCL60_14865</name>
</gene>
<proteinExistence type="inferred from homology"/>
<dbReference type="InterPro" id="IPR058240">
    <property type="entry name" value="rSAM_sf"/>
</dbReference>
<dbReference type="GO" id="GO:0051539">
    <property type="term" value="F:4 iron, 4 sulfur cluster binding"/>
    <property type="evidence" value="ECO:0007669"/>
    <property type="project" value="UniProtKB-KW"/>
</dbReference>
<dbReference type="NCBIfam" id="TIGR00238">
    <property type="entry name" value="KamA family radical SAM protein"/>
    <property type="match status" value="1"/>
</dbReference>
<evidence type="ECO:0000313" key="14">
    <source>
        <dbReference type="EMBL" id="KAB8037108.1"/>
    </source>
</evidence>
<dbReference type="GO" id="GO:0046872">
    <property type="term" value="F:metal ion binding"/>
    <property type="evidence" value="ECO:0007669"/>
    <property type="project" value="UniProtKB-KW"/>
</dbReference>
<keyword evidence="9 11" id="KW-0411">Iron-sulfur</keyword>
<dbReference type="InterPro" id="IPR003739">
    <property type="entry name" value="Lys_aminomutase/Glu_NH3_mut"/>
</dbReference>
<evidence type="ECO:0000256" key="11">
    <source>
        <dbReference type="PIRSR" id="PIRSR004911-1"/>
    </source>
</evidence>
<keyword evidence="4 11" id="KW-0004">4Fe-4S</keyword>
<evidence type="ECO:0000256" key="7">
    <source>
        <dbReference type="ARBA" id="ARBA00022898"/>
    </source>
</evidence>
<sequence length="410" mass="46939">MPFIAPNELHFRTATNKKSITKVGAQLFGVSEETFVNWRWQMKFQVQSANDLASILKISENEEQAFEELKKQFHAGISPYSISLIDFNDSLDPVRLQLMPRMEELKDKYGVADPLKEVNNSPVKEVVHVYKDRIAWCVAQLCPVYCRYCFRKRRDGEEGLHFNPRIIEKGLEYIASNKNIRDVLITGGDPFIAHDSSIENLLKKLREIPHVEIIRFGTRTPVSLPYRITEEFADMLAKYHPIWINTHFNSVQELTPEAASAIDTLLKRGIPVGNQSVFLKNVNDDVDKMRDLVRGLVKIRVRPYYIYHPQIVDGTEHLRIPLEKGLDIMRGLRGSTTGFANPQYVLDTPTGKIPLSPNHVIARDGDSVILEQLTTEPWAEPSPLDGYVPQRPLEEKSFPSAHRIHSENKF</sequence>
<feature type="binding site" evidence="11">
    <location>
        <position position="146"/>
    </location>
    <ligand>
        <name>[4Fe-4S] cluster</name>
        <dbReference type="ChEBI" id="CHEBI:49883"/>
        <note>4Fe-4S-S-AdoMet</note>
    </ligand>
</feature>
<keyword evidence="5" id="KW-0949">S-adenosyl-L-methionine</keyword>
<evidence type="ECO:0000256" key="1">
    <source>
        <dbReference type="ARBA" id="ARBA00001933"/>
    </source>
</evidence>
<dbReference type="Gene3D" id="3.20.20.70">
    <property type="entry name" value="Aldolase class I"/>
    <property type="match status" value="1"/>
</dbReference>
<comment type="caution">
    <text evidence="14">The sequence shown here is derived from an EMBL/GenBank/DDBJ whole genome shotgun (WGS) entry which is preliminary data.</text>
</comment>
<evidence type="ECO:0000256" key="9">
    <source>
        <dbReference type="ARBA" id="ARBA00023014"/>
    </source>
</evidence>
<dbReference type="PIRSF" id="PIRSF004911">
    <property type="entry name" value="DUF160"/>
    <property type="match status" value="1"/>
</dbReference>
<feature type="binding site" evidence="11">
    <location>
        <position position="142"/>
    </location>
    <ligand>
        <name>[4Fe-4S] cluster</name>
        <dbReference type="ChEBI" id="CHEBI:49883"/>
        <note>4Fe-4S-S-AdoMet</note>
    </ligand>
</feature>
<evidence type="ECO:0000256" key="8">
    <source>
        <dbReference type="ARBA" id="ARBA00023004"/>
    </source>
</evidence>
<dbReference type="InterPro" id="IPR025895">
    <property type="entry name" value="LAM_C_dom"/>
</dbReference>
<keyword evidence="10" id="KW-0413">Isomerase</keyword>
<dbReference type="Gene3D" id="6.10.140.1170">
    <property type="match status" value="1"/>
</dbReference>
<dbReference type="PROSITE" id="PS51918">
    <property type="entry name" value="RADICAL_SAM"/>
    <property type="match status" value="1"/>
</dbReference>
<evidence type="ECO:0000256" key="12">
    <source>
        <dbReference type="PIRSR" id="PIRSR603739-50"/>
    </source>
</evidence>
<keyword evidence="7 12" id="KW-0663">Pyridoxal phosphate</keyword>
<dbReference type="OrthoDB" id="9770937at2"/>
<comment type="cofactor">
    <cofactor evidence="1 12">
        <name>pyridoxal 5'-phosphate</name>
        <dbReference type="ChEBI" id="CHEBI:597326"/>
    </cofactor>
</comment>
<dbReference type="RefSeq" id="WP_153421525.1">
    <property type="nucleotide sequence ID" value="NZ_WFLM01000005.1"/>
</dbReference>
<dbReference type="EMBL" id="WFLM01000005">
    <property type="protein sequence ID" value="KAB8037108.1"/>
    <property type="molecule type" value="Genomic_DNA"/>
</dbReference>
<feature type="domain" description="Radical SAM core" evidence="13">
    <location>
        <begin position="128"/>
        <end position="340"/>
    </location>
</feature>
<keyword evidence="6 11" id="KW-0479">Metal-binding</keyword>
<dbReference type="PANTHER" id="PTHR30538">
    <property type="entry name" value="LYSINE 2,3-AMINOMUTASE-RELATED"/>
    <property type="match status" value="1"/>
</dbReference>
<dbReference type="SUPFAM" id="SSF102114">
    <property type="entry name" value="Radical SAM enzymes"/>
    <property type="match status" value="1"/>
</dbReference>
<evidence type="ECO:0000313" key="15">
    <source>
        <dbReference type="Proteomes" id="UP000437748"/>
    </source>
</evidence>
<accession>A0A6N6VPL2</accession>
<dbReference type="SFLD" id="SFLDG01070">
    <property type="entry name" value="PLP-dependent"/>
    <property type="match status" value="1"/>
</dbReference>
<dbReference type="InterPro" id="IPR007197">
    <property type="entry name" value="rSAM"/>
</dbReference>
<evidence type="ECO:0000256" key="5">
    <source>
        <dbReference type="ARBA" id="ARBA00022691"/>
    </source>
</evidence>
<comment type="similarity">
    <text evidence="3">Belongs to the radical SAM superfamily. KamA family.</text>
</comment>
<evidence type="ECO:0000259" key="13">
    <source>
        <dbReference type="PROSITE" id="PS51918"/>
    </source>
</evidence>
<dbReference type="Pfam" id="PF04055">
    <property type="entry name" value="Radical_SAM"/>
    <property type="match status" value="1"/>
</dbReference>
<keyword evidence="8" id="KW-0408">Iron</keyword>
<evidence type="ECO:0000256" key="3">
    <source>
        <dbReference type="ARBA" id="ARBA00008703"/>
    </source>
</evidence>
<evidence type="ECO:0000256" key="2">
    <source>
        <dbReference type="ARBA" id="ARBA00001966"/>
    </source>
</evidence>
<dbReference type="InterPro" id="IPR013785">
    <property type="entry name" value="Aldolase_TIM"/>
</dbReference>
<name>A0A6N6VPL2_9BACT</name>
<evidence type="ECO:0000256" key="6">
    <source>
        <dbReference type="ARBA" id="ARBA00022723"/>
    </source>
</evidence>
<reference evidence="14 15" key="1">
    <citation type="submission" date="2019-10" db="EMBL/GenBank/DDBJ databases">
        <title>New species of Slilvanegrellaceae.</title>
        <authorList>
            <person name="Pitt A."/>
            <person name="Hahn M.W."/>
        </authorList>
    </citation>
    <scope>NUCLEOTIDE SEQUENCE [LARGE SCALE GENOMIC DNA]</scope>
    <source>
        <strain evidence="14 15">SP-Ram-0.45-NSY-1</strain>
    </source>
</reference>
<dbReference type="PANTHER" id="PTHR30538:SF1">
    <property type="entry name" value="L-LYSINE 2,3-AMINOMUTASE"/>
    <property type="match status" value="1"/>
</dbReference>
<evidence type="ECO:0000256" key="4">
    <source>
        <dbReference type="ARBA" id="ARBA00022485"/>
    </source>
</evidence>
<dbReference type="SFLD" id="SFLDS00029">
    <property type="entry name" value="Radical_SAM"/>
    <property type="match status" value="1"/>
</dbReference>
<keyword evidence="15" id="KW-1185">Reference proteome</keyword>
<feature type="modified residue" description="N6-(pyridoxal phosphate)lysine" evidence="12">
    <location>
        <position position="352"/>
    </location>
</feature>
<organism evidence="14 15">
    <name type="scientific">Silvanigrella paludirubra</name>
    <dbReference type="NCBI Taxonomy" id="2499159"/>
    <lineage>
        <taxon>Bacteria</taxon>
        <taxon>Pseudomonadati</taxon>
        <taxon>Bdellovibrionota</taxon>
        <taxon>Oligoflexia</taxon>
        <taxon>Silvanigrellales</taxon>
        <taxon>Silvanigrellaceae</taxon>
        <taxon>Silvanigrella</taxon>
    </lineage>
</organism>
<protein>
    <submittedName>
        <fullName evidence="14">KamA family radical SAM protein</fullName>
    </submittedName>
</protein>
<dbReference type="AlphaFoldDB" id="A0A6N6VPL2"/>
<dbReference type="Pfam" id="PF12544">
    <property type="entry name" value="LAM_C"/>
    <property type="match status" value="1"/>
</dbReference>
<feature type="binding site" evidence="11">
    <location>
        <position position="149"/>
    </location>
    <ligand>
        <name>[4Fe-4S] cluster</name>
        <dbReference type="ChEBI" id="CHEBI:49883"/>
        <note>4Fe-4S-S-AdoMet</note>
    </ligand>
</feature>
<dbReference type="Proteomes" id="UP000437748">
    <property type="component" value="Unassembled WGS sequence"/>
</dbReference>
<evidence type="ECO:0000256" key="10">
    <source>
        <dbReference type="ARBA" id="ARBA00023235"/>
    </source>
</evidence>
<dbReference type="GO" id="GO:0016853">
    <property type="term" value="F:isomerase activity"/>
    <property type="evidence" value="ECO:0007669"/>
    <property type="project" value="UniProtKB-KW"/>
</dbReference>
<comment type="cofactor">
    <cofactor evidence="2">
        <name>[4Fe-4S] cluster</name>
        <dbReference type="ChEBI" id="CHEBI:49883"/>
    </cofactor>
</comment>
<dbReference type="CDD" id="cd01335">
    <property type="entry name" value="Radical_SAM"/>
    <property type="match status" value="1"/>
</dbReference>